<dbReference type="FunFam" id="2.60.110.10:FF:000004">
    <property type="entry name" value="THAUMATIN-LIKE PROTEIN 1"/>
    <property type="match status" value="1"/>
</dbReference>
<feature type="disulfide bond" evidence="1">
    <location>
        <begin position="210"/>
        <end position="220"/>
    </location>
</feature>
<dbReference type="CDD" id="cd09218">
    <property type="entry name" value="TLP-PA"/>
    <property type="match status" value="1"/>
</dbReference>
<keyword evidence="4" id="KW-1185">Reference proteome</keyword>
<evidence type="ECO:0000313" key="4">
    <source>
        <dbReference type="Proteomes" id="UP000193498"/>
    </source>
</evidence>
<dbReference type="PIRSF" id="PIRSF002703">
    <property type="entry name" value="Thaumatin"/>
    <property type="match status" value="1"/>
</dbReference>
<feature type="chain" id="PRO_5012078833" evidence="2">
    <location>
        <begin position="21"/>
        <end position="259"/>
    </location>
</feature>
<feature type="signal peptide" evidence="2">
    <location>
        <begin position="1"/>
        <end position="20"/>
    </location>
</feature>
<name>A0A1Y1YHB8_9FUNG</name>
<feature type="disulfide bond" evidence="1">
    <location>
        <begin position="40"/>
        <end position="259"/>
    </location>
</feature>
<feature type="disulfide bond" evidence="1">
    <location>
        <begin position="106"/>
        <end position="113"/>
    </location>
</feature>
<dbReference type="Gene3D" id="2.60.110.10">
    <property type="entry name" value="Thaumatin"/>
    <property type="match status" value="1"/>
</dbReference>
<dbReference type="PROSITE" id="PS51367">
    <property type="entry name" value="THAUMATIN_2"/>
    <property type="match status" value="1"/>
</dbReference>
<protein>
    <submittedName>
        <fullName evidence="3">Osmotin, thaumatin-like protein</fullName>
    </submittedName>
</protein>
<dbReference type="InParanoid" id="A0A1Y1YHB8"/>
<dbReference type="Pfam" id="PF00314">
    <property type="entry name" value="Thaumatin"/>
    <property type="match status" value="1"/>
</dbReference>
<reference evidence="3 4" key="1">
    <citation type="submission" date="2016-07" db="EMBL/GenBank/DDBJ databases">
        <title>Pervasive Adenine N6-methylation of Active Genes in Fungi.</title>
        <authorList>
            <consortium name="DOE Joint Genome Institute"/>
            <person name="Mondo S.J."/>
            <person name="Dannebaum R.O."/>
            <person name="Kuo R.C."/>
            <person name="Labutti K."/>
            <person name="Haridas S."/>
            <person name="Kuo A."/>
            <person name="Salamov A."/>
            <person name="Ahrendt S.R."/>
            <person name="Lipzen A."/>
            <person name="Sullivan W."/>
            <person name="Andreopoulos W.B."/>
            <person name="Clum A."/>
            <person name="Lindquist E."/>
            <person name="Daum C."/>
            <person name="Ramamoorthy G.K."/>
            <person name="Gryganskyi A."/>
            <person name="Culley D."/>
            <person name="Magnuson J.K."/>
            <person name="James T.Y."/>
            <person name="O'Malley M.A."/>
            <person name="Stajich J.E."/>
            <person name="Spatafora J.W."/>
            <person name="Visel A."/>
            <person name="Grigoriev I.V."/>
        </authorList>
    </citation>
    <scope>NUCLEOTIDE SEQUENCE [LARGE SCALE GENOMIC DNA]</scope>
    <source>
        <strain evidence="3 4">CBS 931.73</strain>
    </source>
</reference>
<keyword evidence="2" id="KW-0732">Signal</keyword>
<feature type="disulfide bond" evidence="1">
    <location>
        <begin position="88"/>
        <end position="101"/>
    </location>
</feature>
<dbReference type="SMART" id="SM00205">
    <property type="entry name" value="THN"/>
    <property type="match status" value="1"/>
</dbReference>
<dbReference type="PRINTS" id="PR00347">
    <property type="entry name" value="THAUMATIN"/>
</dbReference>
<gene>
    <name evidence="3" type="ORF">K493DRAFT_216346</name>
</gene>
<dbReference type="PANTHER" id="PTHR31048">
    <property type="entry name" value="OS03G0233200 PROTEIN"/>
    <property type="match status" value="1"/>
</dbReference>
<comment type="caution">
    <text evidence="3">The sequence shown here is derived from an EMBL/GenBank/DDBJ whole genome shotgun (WGS) entry which is preliminary data.</text>
</comment>
<evidence type="ECO:0000256" key="1">
    <source>
        <dbReference type="PIRSR" id="PIRSR002703-1"/>
    </source>
</evidence>
<proteinExistence type="predicted"/>
<dbReference type="STRING" id="1314790.A0A1Y1YHB8"/>
<dbReference type="InterPro" id="IPR037176">
    <property type="entry name" value="Osmotin/thaumatin-like_sf"/>
</dbReference>
<evidence type="ECO:0000256" key="2">
    <source>
        <dbReference type="SAM" id="SignalP"/>
    </source>
</evidence>
<dbReference type="SUPFAM" id="SSF49870">
    <property type="entry name" value="Osmotin, thaumatin-like protein"/>
    <property type="match status" value="1"/>
</dbReference>
<feature type="disulfide bond" evidence="1">
    <location>
        <begin position="167"/>
        <end position="250"/>
    </location>
</feature>
<dbReference type="OrthoDB" id="430315at2759"/>
<sequence>MISTARIIGSFLALLATVHSAPVDSGTDGLIHNLVFKNQCSHNVWLASSTTWDNTPLPANGGLLTPGETFTITVVDQWQGRFWGRTECDFEHRNMTTNTACVTGDCGSGEEYCGYISGRPPASLAEFTFNGWNDLDYYDVSLVDGYNLPVSIQPHSKVPNWGNPYSCGSPTVEKDINLICPGPLQIRDHNGDVVGCESACSAFGLPQYCCSGPDSTPQTCHPSKYSKLFKSACPFCYSYAYDDATSIFTCRGDYTIQFC</sequence>
<feature type="disulfide bond" evidence="1">
    <location>
        <begin position="180"/>
        <end position="196"/>
    </location>
</feature>
<feature type="disulfide bond" evidence="1">
    <location>
        <begin position="200"/>
        <end position="209"/>
    </location>
</feature>
<dbReference type="InterPro" id="IPR001938">
    <property type="entry name" value="Thaumatin"/>
</dbReference>
<dbReference type="EMBL" id="MCFE01000139">
    <property type="protein sequence ID" value="ORX97116.1"/>
    <property type="molecule type" value="Genomic_DNA"/>
</dbReference>
<evidence type="ECO:0000313" key="3">
    <source>
        <dbReference type="EMBL" id="ORX97116.1"/>
    </source>
</evidence>
<accession>A0A1Y1YHB8</accession>
<keyword evidence="1" id="KW-1015">Disulfide bond</keyword>
<organism evidence="3 4">
    <name type="scientific">Basidiobolus meristosporus CBS 931.73</name>
    <dbReference type="NCBI Taxonomy" id="1314790"/>
    <lineage>
        <taxon>Eukaryota</taxon>
        <taxon>Fungi</taxon>
        <taxon>Fungi incertae sedis</taxon>
        <taxon>Zoopagomycota</taxon>
        <taxon>Entomophthoromycotina</taxon>
        <taxon>Basidiobolomycetes</taxon>
        <taxon>Basidiobolales</taxon>
        <taxon>Basidiobolaceae</taxon>
        <taxon>Basidiobolus</taxon>
    </lineage>
</organism>
<dbReference type="Proteomes" id="UP000193498">
    <property type="component" value="Unassembled WGS sequence"/>
</dbReference>
<dbReference type="AlphaFoldDB" id="A0A1Y1YHB8"/>